<dbReference type="AlphaFoldDB" id="A0A2T5Y9T3"/>
<name>A0A2T5Y9T3_9BACT</name>
<proteinExistence type="predicted"/>
<keyword evidence="2" id="KW-1185">Reference proteome</keyword>
<evidence type="ECO:0000313" key="2">
    <source>
        <dbReference type="Proteomes" id="UP000244225"/>
    </source>
</evidence>
<dbReference type="Proteomes" id="UP000244225">
    <property type="component" value="Unassembled WGS sequence"/>
</dbReference>
<organism evidence="1 2">
    <name type="scientific">Pontibacter mucosus</name>
    <dbReference type="NCBI Taxonomy" id="1649266"/>
    <lineage>
        <taxon>Bacteria</taxon>
        <taxon>Pseudomonadati</taxon>
        <taxon>Bacteroidota</taxon>
        <taxon>Cytophagia</taxon>
        <taxon>Cytophagales</taxon>
        <taxon>Hymenobacteraceae</taxon>
        <taxon>Pontibacter</taxon>
    </lineage>
</organism>
<gene>
    <name evidence="1" type="ORF">C8N40_11348</name>
</gene>
<dbReference type="EMBL" id="QBKI01000013">
    <property type="protein sequence ID" value="PTX13126.1"/>
    <property type="molecule type" value="Genomic_DNA"/>
</dbReference>
<comment type="caution">
    <text evidence="1">The sequence shown here is derived from an EMBL/GenBank/DDBJ whole genome shotgun (WGS) entry which is preliminary data.</text>
</comment>
<evidence type="ECO:0000313" key="1">
    <source>
        <dbReference type="EMBL" id="PTX13126.1"/>
    </source>
</evidence>
<protein>
    <submittedName>
        <fullName evidence="1">Uncharacterized protein</fullName>
    </submittedName>
</protein>
<reference evidence="1 2" key="1">
    <citation type="submission" date="2018-04" db="EMBL/GenBank/DDBJ databases">
        <title>Genomic Encyclopedia of Archaeal and Bacterial Type Strains, Phase II (KMG-II): from individual species to whole genera.</title>
        <authorList>
            <person name="Goeker M."/>
        </authorList>
    </citation>
    <scope>NUCLEOTIDE SEQUENCE [LARGE SCALE GENOMIC DNA]</scope>
    <source>
        <strain evidence="1 2">DSM 100162</strain>
    </source>
</reference>
<sequence length="61" mass="6752">MFVFTLLYRGMPNAHELLRLTLYIAAMQAPKSQEIIKISTIPITASQKGTSILITDETSSP</sequence>
<accession>A0A2T5Y9T3</accession>